<feature type="domain" description="Glycoside hydrolase 131 catalytic N-terminal" evidence="2">
    <location>
        <begin position="33"/>
        <end position="285"/>
    </location>
</feature>
<evidence type="ECO:0000313" key="4">
    <source>
        <dbReference type="Proteomes" id="UP000037904"/>
    </source>
</evidence>
<gene>
    <name evidence="3" type="ORF">FLAG1_00007</name>
</gene>
<dbReference type="Pfam" id="PF18271">
    <property type="entry name" value="GH131_N"/>
    <property type="match status" value="1"/>
</dbReference>
<name>A0A0M9F648_FUSLA</name>
<dbReference type="OrthoDB" id="5283326at2759"/>
<comment type="caution">
    <text evidence="3">The sequence shown here is derived from an EMBL/GenBank/DDBJ whole genome shotgun (WGS) entry which is preliminary data.</text>
</comment>
<dbReference type="PANTHER" id="PTHR34612">
    <property type="entry name" value="GH131_N DOMAIN-CONTAINING PROTEIN"/>
    <property type="match status" value="1"/>
</dbReference>
<sequence>MRAAAIITLLASVASAAPADNRSCSKAKNTCPVVFDGRVPANASLSDFDKENGGGWNPYNPGYVKGNNISWSEIVKLPQTTPSRFDVSGKTLPLEVTISDESIFMKQVGFRRAGLQFSKDKNEDSPGSEGIKTLHFSLMQDKSRPLNLSHEYLNVWHEKADYSGNQFQFQAGTIIGQNHAASTWKLFDEKMKLLWETPMLKGKWQNFAITLNFDKNTIQAYYSEGSKPLKAATKPIARDLSGQGQYQIGMLKKPTGTDDVANAGFQEDNLNEGLIYGGIFLEDSKNDCVSL</sequence>
<proteinExistence type="predicted"/>
<accession>A0A0M9F648</accession>
<dbReference type="Gene3D" id="2.60.120.1160">
    <property type="match status" value="1"/>
</dbReference>
<organism evidence="3 4">
    <name type="scientific">Fusarium langsethiae</name>
    <dbReference type="NCBI Taxonomy" id="179993"/>
    <lineage>
        <taxon>Eukaryota</taxon>
        <taxon>Fungi</taxon>
        <taxon>Dikarya</taxon>
        <taxon>Ascomycota</taxon>
        <taxon>Pezizomycotina</taxon>
        <taxon>Sordariomycetes</taxon>
        <taxon>Hypocreomycetidae</taxon>
        <taxon>Hypocreales</taxon>
        <taxon>Nectriaceae</taxon>
        <taxon>Fusarium</taxon>
    </lineage>
</organism>
<feature type="signal peptide" evidence="1">
    <location>
        <begin position="1"/>
        <end position="16"/>
    </location>
</feature>
<keyword evidence="1" id="KW-0732">Signal</keyword>
<evidence type="ECO:0000313" key="3">
    <source>
        <dbReference type="EMBL" id="KPA46823.1"/>
    </source>
</evidence>
<dbReference type="InterPro" id="IPR041524">
    <property type="entry name" value="GH131_N"/>
</dbReference>
<protein>
    <submittedName>
        <fullName evidence="3">Endoglucanase c</fullName>
    </submittedName>
</protein>
<feature type="chain" id="PRO_5005835441" evidence="1">
    <location>
        <begin position="17"/>
        <end position="291"/>
    </location>
</feature>
<evidence type="ECO:0000256" key="1">
    <source>
        <dbReference type="SAM" id="SignalP"/>
    </source>
</evidence>
<dbReference type="EMBL" id="JXCE01000001">
    <property type="protein sequence ID" value="KPA46823.1"/>
    <property type="molecule type" value="Genomic_DNA"/>
</dbReference>
<evidence type="ECO:0000259" key="2">
    <source>
        <dbReference type="Pfam" id="PF18271"/>
    </source>
</evidence>
<dbReference type="AlphaFoldDB" id="A0A0M9F648"/>
<keyword evidence="4" id="KW-1185">Reference proteome</keyword>
<dbReference type="Proteomes" id="UP000037904">
    <property type="component" value="Unassembled WGS sequence"/>
</dbReference>
<dbReference type="PANTHER" id="PTHR34612:SF4">
    <property type="entry name" value="GLYCOSIDE HYDROLASE 131 CATALYTIC N-TERMINAL DOMAIN-CONTAINING PROTEIN"/>
    <property type="match status" value="1"/>
</dbReference>
<reference evidence="3 4" key="1">
    <citation type="submission" date="2015-04" db="EMBL/GenBank/DDBJ databases">
        <title>The draft genome sequence of Fusarium langsethiae, a T-2/HT-2 mycotoxin producer.</title>
        <authorList>
            <person name="Lysoe E."/>
            <person name="Divon H.H."/>
            <person name="Terzi V."/>
            <person name="Orru L."/>
            <person name="Lamontanara A."/>
            <person name="Kolseth A.-K."/>
            <person name="Frandsen R.J."/>
            <person name="Nielsen K."/>
            <person name="Thrane U."/>
        </authorList>
    </citation>
    <scope>NUCLEOTIDE SEQUENCE [LARGE SCALE GENOMIC DNA]</scope>
    <source>
        <strain evidence="3 4">Fl201059</strain>
    </source>
</reference>